<evidence type="ECO:0000259" key="6">
    <source>
        <dbReference type="Pfam" id="PF04932"/>
    </source>
</evidence>
<evidence type="ECO:0000256" key="4">
    <source>
        <dbReference type="ARBA" id="ARBA00023136"/>
    </source>
</evidence>
<feature type="transmembrane region" description="Helical" evidence="5">
    <location>
        <begin position="254"/>
        <end position="282"/>
    </location>
</feature>
<evidence type="ECO:0000313" key="8">
    <source>
        <dbReference type="EMBL" id="QGL46558.1"/>
    </source>
</evidence>
<evidence type="ECO:0000313" key="7">
    <source>
        <dbReference type="EMBL" id="NES30523.1"/>
    </source>
</evidence>
<dbReference type="Proteomes" id="UP000477779">
    <property type="component" value="Unassembled WGS sequence"/>
</dbReference>
<evidence type="ECO:0000313" key="9">
    <source>
        <dbReference type="Proteomes" id="UP000402241"/>
    </source>
</evidence>
<name>A0AAJ2ZIH5_9ACTN</name>
<dbReference type="GO" id="GO:0016020">
    <property type="term" value="C:membrane"/>
    <property type="evidence" value="ECO:0007669"/>
    <property type="project" value="UniProtKB-SubCell"/>
</dbReference>
<feature type="transmembrane region" description="Helical" evidence="5">
    <location>
        <begin position="124"/>
        <end position="149"/>
    </location>
</feature>
<keyword evidence="2 5" id="KW-0812">Transmembrane</keyword>
<comment type="subcellular location">
    <subcellularLocation>
        <location evidence="1">Membrane</location>
        <topology evidence="1">Multi-pass membrane protein</topology>
    </subcellularLocation>
</comment>
<dbReference type="PANTHER" id="PTHR37422">
    <property type="entry name" value="TEICHURONIC ACID BIOSYNTHESIS PROTEIN TUAE"/>
    <property type="match status" value="1"/>
</dbReference>
<reference evidence="8 9" key="1">
    <citation type="submission" date="2019-10" db="EMBL/GenBank/DDBJ databases">
        <title>Genome Sequence of Micromonospora terminaliae DSM 101760.</title>
        <authorList>
            <person name="Guo L."/>
        </authorList>
    </citation>
    <scope>NUCLEOTIDE SEQUENCE [LARGE SCALE GENOMIC DNA]</scope>
    <source>
        <strain evidence="8 9">DSM 101760</strain>
    </source>
</reference>
<evidence type="ECO:0000256" key="1">
    <source>
        <dbReference type="ARBA" id="ARBA00004141"/>
    </source>
</evidence>
<feature type="transmembrane region" description="Helical" evidence="5">
    <location>
        <begin position="93"/>
        <end position="112"/>
    </location>
</feature>
<keyword evidence="4 5" id="KW-0472">Membrane</keyword>
<dbReference type="Pfam" id="PF04932">
    <property type="entry name" value="Wzy_C"/>
    <property type="match status" value="1"/>
</dbReference>
<feature type="transmembrane region" description="Helical" evidence="5">
    <location>
        <begin position="331"/>
        <end position="357"/>
    </location>
</feature>
<feature type="transmembrane region" description="Helical" evidence="5">
    <location>
        <begin position="178"/>
        <end position="199"/>
    </location>
</feature>
<dbReference type="Proteomes" id="UP000402241">
    <property type="component" value="Chromosome"/>
</dbReference>
<dbReference type="InterPro" id="IPR007016">
    <property type="entry name" value="O-antigen_ligase-rel_domated"/>
</dbReference>
<gene>
    <name evidence="7" type="ORF">G3561_23580</name>
    <name evidence="8" type="ORF">GCE86_05490</name>
</gene>
<feature type="transmembrane region" description="Helical" evidence="5">
    <location>
        <begin position="206"/>
        <end position="224"/>
    </location>
</feature>
<evidence type="ECO:0000313" key="10">
    <source>
        <dbReference type="Proteomes" id="UP000477779"/>
    </source>
</evidence>
<dbReference type="EMBL" id="JAAHBZ010000011">
    <property type="protein sequence ID" value="NES30523.1"/>
    <property type="molecule type" value="Genomic_DNA"/>
</dbReference>
<dbReference type="PANTHER" id="PTHR37422:SF13">
    <property type="entry name" value="LIPOPOLYSACCHARIDE BIOSYNTHESIS PROTEIN PA4999-RELATED"/>
    <property type="match status" value="1"/>
</dbReference>
<organism evidence="7 10">
    <name type="scientific">Micromonospora terminaliae</name>
    <dbReference type="NCBI Taxonomy" id="1914461"/>
    <lineage>
        <taxon>Bacteria</taxon>
        <taxon>Bacillati</taxon>
        <taxon>Actinomycetota</taxon>
        <taxon>Actinomycetes</taxon>
        <taxon>Micromonosporales</taxon>
        <taxon>Micromonosporaceae</taxon>
        <taxon>Micromonospora</taxon>
    </lineage>
</organism>
<feature type="transmembrane region" description="Helical" evidence="5">
    <location>
        <begin position="364"/>
        <end position="382"/>
    </location>
</feature>
<keyword evidence="3 5" id="KW-1133">Transmembrane helix</keyword>
<dbReference type="AlphaFoldDB" id="A0AAJ2ZIH5"/>
<dbReference type="EMBL" id="CP045309">
    <property type="protein sequence ID" value="QGL46558.1"/>
    <property type="molecule type" value="Genomic_DNA"/>
</dbReference>
<protein>
    <submittedName>
        <fullName evidence="7">O-antigen ligase family protein</fullName>
    </submittedName>
</protein>
<sequence>MAFLLSLLVTLALLLPAGLVVPQFSDLGRPATLMGFALATIWMLSRTHQRLATHGPQPMRWATIAYFTSYLASYVAGLYRGMPSLEASGAERALLGALAFLGPMVAFADGAPNRRRVDGVIQTLVFAAAGMAAIGVVQSILALDLTAYIRVPGLISLSDYGTGIPAEGSERLGVASTAAHYIEFAAVMAMVLPFAVHVARFAASRAVRQWGALAAVTILAVIPMTQSRTGTLALVVGMLVMLPVWSWRVRYNLVLPFFGLLAAMMVVRPGMLGSVASLFYGWNSDPSVQGRKDDYEIVGYFFSQRPWFGRGQGTFIPTLYTFLDNQWLGQAVSGGIVGIATLAGLHLTAIVLAVIAYRRATAVADRHLCGCLIAVQVIAMVAEGTFDALAFTTFSGVLAVLTGCAGAMWRLLHPSRQVRTTGPGYVD</sequence>
<evidence type="ECO:0000256" key="5">
    <source>
        <dbReference type="SAM" id="Phobius"/>
    </source>
</evidence>
<feature type="transmembrane region" description="Helical" evidence="5">
    <location>
        <begin position="230"/>
        <end position="247"/>
    </location>
</feature>
<feature type="domain" description="O-antigen ligase-related" evidence="6">
    <location>
        <begin position="213"/>
        <end position="342"/>
    </location>
</feature>
<keyword evidence="9" id="KW-1185">Reference proteome</keyword>
<dbReference type="InterPro" id="IPR051533">
    <property type="entry name" value="WaaL-like"/>
</dbReference>
<proteinExistence type="predicted"/>
<feature type="transmembrane region" description="Helical" evidence="5">
    <location>
        <begin position="388"/>
        <end position="409"/>
    </location>
</feature>
<evidence type="ECO:0000256" key="2">
    <source>
        <dbReference type="ARBA" id="ARBA00022692"/>
    </source>
</evidence>
<accession>A0AAJ2ZIH5</accession>
<keyword evidence="7" id="KW-0436">Ligase</keyword>
<dbReference type="RefSeq" id="WP_154225912.1">
    <property type="nucleotide sequence ID" value="NZ_CP045309.1"/>
</dbReference>
<dbReference type="GO" id="GO:0016874">
    <property type="term" value="F:ligase activity"/>
    <property type="evidence" value="ECO:0007669"/>
    <property type="project" value="UniProtKB-KW"/>
</dbReference>
<feature type="transmembrane region" description="Helical" evidence="5">
    <location>
        <begin position="30"/>
        <end position="47"/>
    </location>
</feature>
<reference evidence="7 10" key="2">
    <citation type="submission" date="2020-02" db="EMBL/GenBank/DDBJ databases">
        <title>WGS of Micromonospora spp. isolated from hot spring.</title>
        <authorList>
            <person name="Thawai C."/>
        </authorList>
    </citation>
    <scope>NUCLEOTIDE SEQUENCE [LARGE SCALE GENOMIC DNA]</scope>
    <source>
        <strain evidence="7 10">TMS7</strain>
    </source>
</reference>
<feature type="transmembrane region" description="Helical" evidence="5">
    <location>
        <begin position="59"/>
        <end position="81"/>
    </location>
</feature>
<evidence type="ECO:0000256" key="3">
    <source>
        <dbReference type="ARBA" id="ARBA00022989"/>
    </source>
</evidence>